<evidence type="ECO:0008006" key="3">
    <source>
        <dbReference type="Google" id="ProtNLM"/>
    </source>
</evidence>
<evidence type="ECO:0000313" key="2">
    <source>
        <dbReference type="Proteomes" id="UP000261174"/>
    </source>
</evidence>
<proteinExistence type="predicted"/>
<evidence type="ECO:0000313" key="1">
    <source>
        <dbReference type="EMBL" id="RFM33610.1"/>
    </source>
</evidence>
<sequence length="1048" mass="113679">MRHYVRNLYLFMKQLLLFSFCLLMWLNVWGQAGFTAPDTVCINDPVNITNTSVGASTYYWNFCGYDLYGTPTLTDLGNPGSLLYVPTFITIQQDNGIWYGFVSNFGKNSIVRLTYGSSLLNTPTAEDLGSFNGVVPQYTEGLQVVKDENGWHLIVVGGHTTPLARIIKVDFGTSLGTAQASLTATNWGNIGTTLNYPTELTIIQEGDEYWGLTVNADDNTVTRFYFGKNFTNPPTAQNLGNVTGTLNWPSGIYAAKYNNKNYIFITSTYSGTLVRMDFGSSIGNTPVSTDLGNASGVLTQPRDITIINDCGNFYGIAVNNLTHDVVRVDFPSGIEGPITGSKLNISGLTFPHSISTMFRDGDNLYSMIADADSHKIFRLQFNSCTNSNTPSSTNATPPSPIIYDSAGVYSIHLLTNESLSTQSSFCKEVVVLAPPKPKLGNDTGTCGVGTVTLDAGEGRTYLWNTGAKTRTIVVSTTGDYIVTVSNGYCEGRDTIHVAINQPLDLSNTAVTNVDCAGSLGQIDVRPTGGTYPYTYYFDGTNKGTDSLNKNLDAGMYTIRVTDAIGCEISQTFTITRLTSMTKPNLGRDTGTCNTTSVTLDAGPGLTYKWSTGETTRTIDATFTGDFSVTVSNGFCEGSDTVHVTVSKPLSLSNTVVTNIDCGIELGQIEAMPTGGVYPYTYYFNTQNKGSDSLYPKLDPGTYNVKIIDAVGCSLAQPFTVVEHTANIIRATASGTKPTCYDATDGSITIQINKGVPPFEYTIDTFKTVQTSPVITGLQQKNYHIYIRNAVCIDSVSIELPAPAPLKTGVAITNELCERGNGTIEVNPSGGTSPYKFYWGSDLMTQTHISNLSAGTYSILIRDAQNCRLDSIVTIENNDVAAIHIWNNDTTINIGQSVTLKATNGLDYVWTPDESLSCIDCASPVATPDSTITYVVSTLTGLNCIPTDTVTVTVTHYKKLFIPTAFTPNGDGQNDVFRVKGLGIAYFSMRIFNRVGNLVYQTEDYSSGWDGKVRDELAPVGTYVYMIQYGFYGEEMHPQMEKGTVTLIR</sequence>
<dbReference type="Pfam" id="PF13585">
    <property type="entry name" value="CHU_C"/>
    <property type="match status" value="1"/>
</dbReference>
<dbReference type="Proteomes" id="UP000261174">
    <property type="component" value="Unassembled WGS sequence"/>
</dbReference>
<reference evidence="1 2" key="1">
    <citation type="submission" date="2018-08" db="EMBL/GenBank/DDBJ databases">
        <title>Chitinophaga sp. K20C18050901, a novel bacterium isolated from forest soil.</title>
        <authorList>
            <person name="Wang C."/>
        </authorList>
    </citation>
    <scope>NUCLEOTIDE SEQUENCE [LARGE SCALE GENOMIC DNA]</scope>
    <source>
        <strain evidence="1 2">K20C18050901</strain>
    </source>
</reference>
<protein>
    <recommendedName>
        <fullName evidence="3">Gliding motility-associated C-terminal domain-containing protein</fullName>
    </recommendedName>
</protein>
<comment type="caution">
    <text evidence="1">The sequence shown here is derived from an EMBL/GenBank/DDBJ whole genome shotgun (WGS) entry which is preliminary data.</text>
</comment>
<dbReference type="NCBIfam" id="TIGR04131">
    <property type="entry name" value="Bac_Flav_CTERM"/>
    <property type="match status" value="1"/>
</dbReference>
<keyword evidence="2" id="KW-1185">Reference proteome</keyword>
<organism evidence="1 2">
    <name type="scientific">Chitinophaga silvisoli</name>
    <dbReference type="NCBI Taxonomy" id="2291814"/>
    <lineage>
        <taxon>Bacteria</taxon>
        <taxon>Pseudomonadati</taxon>
        <taxon>Bacteroidota</taxon>
        <taxon>Chitinophagia</taxon>
        <taxon>Chitinophagales</taxon>
        <taxon>Chitinophagaceae</taxon>
        <taxon>Chitinophaga</taxon>
    </lineage>
</organism>
<name>A0A3E1P0E5_9BACT</name>
<dbReference type="Gene3D" id="2.60.40.740">
    <property type="match status" value="1"/>
</dbReference>
<dbReference type="InterPro" id="IPR025667">
    <property type="entry name" value="SprB_repeat"/>
</dbReference>
<gene>
    <name evidence="1" type="ORF">DXN04_16755</name>
</gene>
<dbReference type="InterPro" id="IPR026341">
    <property type="entry name" value="T9SS_type_B"/>
</dbReference>
<accession>A0A3E1P0E5</accession>
<dbReference type="EMBL" id="QTJV01000006">
    <property type="protein sequence ID" value="RFM33610.1"/>
    <property type="molecule type" value="Genomic_DNA"/>
</dbReference>
<dbReference type="AlphaFoldDB" id="A0A3E1P0E5"/>
<dbReference type="Pfam" id="PF13573">
    <property type="entry name" value="SprB"/>
    <property type="match status" value="3"/>
</dbReference>